<feature type="compositionally biased region" description="Acidic residues" evidence="3">
    <location>
        <begin position="518"/>
        <end position="541"/>
    </location>
</feature>
<dbReference type="PRINTS" id="PR01705">
    <property type="entry name" value="TSP1REPEAT"/>
</dbReference>
<evidence type="ECO:0008006" key="7">
    <source>
        <dbReference type="Google" id="ProtNLM"/>
    </source>
</evidence>
<dbReference type="EMBL" id="JBAMIC010000010">
    <property type="protein sequence ID" value="KAK7101586.1"/>
    <property type="molecule type" value="Genomic_DNA"/>
</dbReference>
<evidence type="ECO:0000313" key="6">
    <source>
        <dbReference type="Proteomes" id="UP001374579"/>
    </source>
</evidence>
<keyword evidence="6" id="KW-1185">Reference proteome</keyword>
<protein>
    <recommendedName>
        <fullName evidence="7">Hemicentin-1</fullName>
    </recommendedName>
</protein>
<dbReference type="FunFam" id="2.20.100.10:FF:000007">
    <property type="entry name" value="Thrombospondin 1"/>
    <property type="match status" value="2"/>
</dbReference>
<sequence length="558" mass="61813">MKLQSLALLGSVLLSCVFFVEGRVFCFRRLKKRGKCGGHLKKLNYASPEDCCAGRGVGFATRKQKVGRNRFVCTPCTEPGSSKLPLPKKKDKKHNKRRNNKKRNKQADAAARTTSPPRPLNDVTQPETTTKRVDDWPKPRTENENKFGYYSFPRSDDDDVVKVEWSDWSPCSATCGAGWRSRFKVCDGCDKNDYENVMSRPCMINFYCPVDGNWGPWFPWQSCSQSCNGGTRVRQRKCNYPPPAYGGQTCPGPAGNEQDCNEQPCPVDGAWSTWSEFTLCSATCGPGVKRRVRACDSPSPANGGKECPGSPVLTRKCEMTKCPQDGHWSLWAEWSQCTATCGAGLRTRSRGCNSPRPMHGGKDCEGESVQTMNCVSARPCPVNGAWSEWNDYGFCRAPRCSWGFRIRTRLCSQPRPQHGGRPCEGTQYQRVECFNDQDCPRNGTWCPWSDWSACSATCAEQTSLQVRQRTCTCPDPRFGGNDCEGDSLEVRDCSDVPYCNIGKEGKAKGGKSRMCGDSEVEGSGADEDCDQEEEEEGEGEGEGQGSEEVTQDTAPSQE</sequence>
<evidence type="ECO:0000256" key="3">
    <source>
        <dbReference type="SAM" id="MobiDB-lite"/>
    </source>
</evidence>
<keyword evidence="4" id="KW-0732">Signal</keyword>
<feature type="signal peptide" evidence="4">
    <location>
        <begin position="1"/>
        <end position="22"/>
    </location>
</feature>
<dbReference type="PROSITE" id="PS51257">
    <property type="entry name" value="PROKAR_LIPOPROTEIN"/>
    <property type="match status" value="1"/>
</dbReference>
<dbReference type="InterPro" id="IPR000884">
    <property type="entry name" value="TSP1_rpt"/>
</dbReference>
<feature type="compositionally biased region" description="Basic and acidic residues" evidence="3">
    <location>
        <begin position="129"/>
        <end position="140"/>
    </location>
</feature>
<name>A0AAN9BAL7_9CAEN</name>
<feature type="region of interest" description="Disordered" evidence="3">
    <location>
        <begin position="83"/>
        <end position="140"/>
    </location>
</feature>
<dbReference type="SUPFAM" id="SSF82895">
    <property type="entry name" value="TSP-1 type 1 repeat"/>
    <property type="match status" value="6"/>
</dbReference>
<dbReference type="InterPro" id="IPR036383">
    <property type="entry name" value="TSP1_rpt_sf"/>
</dbReference>
<dbReference type="Pfam" id="PF00090">
    <property type="entry name" value="TSP_1"/>
    <property type="match status" value="6"/>
</dbReference>
<keyword evidence="1" id="KW-0677">Repeat</keyword>
<keyword evidence="2" id="KW-1015">Disulfide bond</keyword>
<dbReference type="SMART" id="SM00209">
    <property type="entry name" value="TSP1"/>
    <property type="match status" value="6"/>
</dbReference>
<organism evidence="5 6">
    <name type="scientific">Littorina saxatilis</name>
    <dbReference type="NCBI Taxonomy" id="31220"/>
    <lineage>
        <taxon>Eukaryota</taxon>
        <taxon>Metazoa</taxon>
        <taxon>Spiralia</taxon>
        <taxon>Lophotrochozoa</taxon>
        <taxon>Mollusca</taxon>
        <taxon>Gastropoda</taxon>
        <taxon>Caenogastropoda</taxon>
        <taxon>Littorinimorpha</taxon>
        <taxon>Littorinoidea</taxon>
        <taxon>Littorinidae</taxon>
        <taxon>Littorina</taxon>
    </lineage>
</organism>
<feature type="chain" id="PRO_5042952961" description="Hemicentin-1" evidence="4">
    <location>
        <begin position="23"/>
        <end position="558"/>
    </location>
</feature>
<dbReference type="InterPro" id="IPR052065">
    <property type="entry name" value="Compl_asym_regulator"/>
</dbReference>
<gene>
    <name evidence="5" type="ORF">V1264_019947</name>
</gene>
<comment type="caution">
    <text evidence="5">The sequence shown here is derived from an EMBL/GenBank/DDBJ whole genome shotgun (WGS) entry which is preliminary data.</text>
</comment>
<dbReference type="Gene3D" id="2.20.100.10">
    <property type="entry name" value="Thrombospondin type-1 (TSP1) repeat"/>
    <property type="match status" value="6"/>
</dbReference>
<dbReference type="Proteomes" id="UP001374579">
    <property type="component" value="Unassembled WGS sequence"/>
</dbReference>
<proteinExistence type="predicted"/>
<evidence type="ECO:0000256" key="1">
    <source>
        <dbReference type="ARBA" id="ARBA00022737"/>
    </source>
</evidence>
<accession>A0AAN9BAL7</accession>
<dbReference type="FunFam" id="2.20.100.10:FF:000001">
    <property type="entry name" value="semaphorin-5A isoform X1"/>
    <property type="match status" value="2"/>
</dbReference>
<reference evidence="5 6" key="1">
    <citation type="submission" date="2024-02" db="EMBL/GenBank/DDBJ databases">
        <title>Chromosome-scale genome assembly of the rough periwinkle Littorina saxatilis.</title>
        <authorList>
            <person name="De Jode A."/>
            <person name="Faria R."/>
            <person name="Formenti G."/>
            <person name="Sims Y."/>
            <person name="Smith T.P."/>
            <person name="Tracey A."/>
            <person name="Wood J.M.D."/>
            <person name="Zagrodzka Z.B."/>
            <person name="Johannesson K."/>
            <person name="Butlin R.K."/>
            <person name="Leder E.H."/>
        </authorList>
    </citation>
    <scope>NUCLEOTIDE SEQUENCE [LARGE SCALE GENOMIC DNA]</scope>
    <source>
        <strain evidence="5">Snail1</strain>
        <tissue evidence="5">Muscle</tissue>
    </source>
</reference>
<evidence type="ECO:0000313" key="5">
    <source>
        <dbReference type="EMBL" id="KAK7101586.1"/>
    </source>
</evidence>
<feature type="compositionally biased region" description="Basic residues" evidence="3">
    <location>
        <begin position="86"/>
        <end position="104"/>
    </location>
</feature>
<evidence type="ECO:0000256" key="4">
    <source>
        <dbReference type="SAM" id="SignalP"/>
    </source>
</evidence>
<evidence type="ECO:0000256" key="2">
    <source>
        <dbReference type="ARBA" id="ARBA00023157"/>
    </source>
</evidence>
<feature type="region of interest" description="Disordered" evidence="3">
    <location>
        <begin position="505"/>
        <end position="558"/>
    </location>
</feature>
<dbReference type="AlphaFoldDB" id="A0AAN9BAL7"/>
<dbReference type="PANTHER" id="PTHR22906:SF21">
    <property type="entry name" value="SEMA DOMAIN-CONTAINING PROTEIN"/>
    <property type="match status" value="1"/>
</dbReference>
<dbReference type="PROSITE" id="PS50092">
    <property type="entry name" value="TSP1"/>
    <property type="match status" value="6"/>
</dbReference>
<dbReference type="PANTHER" id="PTHR22906">
    <property type="entry name" value="PROPERDIN"/>
    <property type="match status" value="1"/>
</dbReference>